<evidence type="ECO:0000256" key="3">
    <source>
        <dbReference type="ARBA" id="ARBA00004910"/>
    </source>
</evidence>
<feature type="binding site" evidence="14">
    <location>
        <position position="237"/>
    </location>
    <ligand>
        <name>NADP(+)</name>
        <dbReference type="ChEBI" id="CHEBI:58349"/>
    </ligand>
</feature>
<keyword evidence="10 12" id="KW-0560">Oxidoreductase</keyword>
<feature type="binding site" evidence="14">
    <location>
        <position position="245"/>
    </location>
    <ligand>
        <name>substrate</name>
    </ligand>
</feature>
<evidence type="ECO:0000256" key="1">
    <source>
        <dbReference type="ARBA" id="ARBA00002151"/>
    </source>
</evidence>
<accession>A0A518D192</accession>
<dbReference type="NCBIfam" id="TIGR00326">
    <property type="entry name" value="eubact_ribD"/>
    <property type="match status" value="1"/>
</dbReference>
<evidence type="ECO:0000256" key="13">
    <source>
        <dbReference type="PIRSR" id="PIRSR006769-1"/>
    </source>
</evidence>
<evidence type="ECO:0000256" key="4">
    <source>
        <dbReference type="ARBA" id="ARBA00005259"/>
    </source>
</evidence>
<keyword evidence="12" id="KW-0378">Hydrolase</keyword>
<comment type="function">
    <text evidence="1 12">Converts 2,5-diamino-6-(ribosylamino)-4(3h)-pyrimidinone 5'-phosphate into 5-amino-6-(ribosylamino)-2,4(1h,3h)-pyrimidinedione 5'-phosphate.</text>
</comment>
<dbReference type="EC" id="3.5.4.26" evidence="12"/>
<dbReference type="GO" id="GO:0008270">
    <property type="term" value="F:zinc ion binding"/>
    <property type="evidence" value="ECO:0007669"/>
    <property type="project" value="InterPro"/>
</dbReference>
<evidence type="ECO:0000256" key="5">
    <source>
        <dbReference type="ARBA" id="ARBA00007417"/>
    </source>
</evidence>
<dbReference type="GO" id="GO:0008703">
    <property type="term" value="F:5-amino-6-(5-phosphoribosylamino)uracil reductase activity"/>
    <property type="evidence" value="ECO:0007669"/>
    <property type="project" value="UniProtKB-EC"/>
</dbReference>
<keyword evidence="8 12" id="KW-0862">Zinc</keyword>
<keyword evidence="18" id="KW-1185">Reference proteome</keyword>
<dbReference type="PANTHER" id="PTHR38011:SF7">
    <property type="entry name" value="2,5-DIAMINO-6-RIBOSYLAMINO-4(3H)-PYRIMIDINONE 5'-PHOSPHATE REDUCTASE"/>
    <property type="match status" value="1"/>
</dbReference>
<comment type="similarity">
    <text evidence="4 12">In the N-terminal section; belongs to the cytidine and deoxycytidylate deaminase family.</text>
</comment>
<evidence type="ECO:0000313" key="18">
    <source>
        <dbReference type="Proteomes" id="UP000319342"/>
    </source>
</evidence>
<name>A0A518D192_9BACT</name>
<dbReference type="InterPro" id="IPR002734">
    <property type="entry name" value="RibDG_C"/>
</dbReference>
<evidence type="ECO:0000256" key="14">
    <source>
        <dbReference type="PIRSR" id="PIRSR006769-2"/>
    </source>
</evidence>
<comment type="catalytic activity">
    <reaction evidence="12">
        <text>2,5-diamino-6-hydroxy-4-(5-phosphoribosylamino)-pyrimidine + H2O + H(+) = 5-amino-6-(5-phospho-D-ribosylamino)uracil + NH4(+)</text>
        <dbReference type="Rhea" id="RHEA:21868"/>
        <dbReference type="ChEBI" id="CHEBI:15377"/>
        <dbReference type="ChEBI" id="CHEBI:15378"/>
        <dbReference type="ChEBI" id="CHEBI:28938"/>
        <dbReference type="ChEBI" id="CHEBI:58453"/>
        <dbReference type="ChEBI" id="CHEBI:58614"/>
        <dbReference type="EC" id="3.5.4.26"/>
    </reaction>
</comment>
<dbReference type="EMBL" id="CP036290">
    <property type="protein sequence ID" value="QDU85195.1"/>
    <property type="molecule type" value="Genomic_DNA"/>
</dbReference>
<evidence type="ECO:0000256" key="2">
    <source>
        <dbReference type="ARBA" id="ARBA00004882"/>
    </source>
</evidence>
<dbReference type="SUPFAM" id="SSF53927">
    <property type="entry name" value="Cytidine deaminase-like"/>
    <property type="match status" value="1"/>
</dbReference>
<dbReference type="InterPro" id="IPR016193">
    <property type="entry name" value="Cytidine_deaminase-like"/>
</dbReference>
<organism evidence="17 18">
    <name type="scientific">Rohdeia mirabilis</name>
    <dbReference type="NCBI Taxonomy" id="2528008"/>
    <lineage>
        <taxon>Bacteria</taxon>
        <taxon>Pseudomonadati</taxon>
        <taxon>Planctomycetota</taxon>
        <taxon>Planctomycetia</taxon>
        <taxon>Planctomycetia incertae sedis</taxon>
        <taxon>Rohdeia</taxon>
    </lineage>
</organism>
<evidence type="ECO:0000256" key="11">
    <source>
        <dbReference type="ARBA" id="ARBA00023268"/>
    </source>
</evidence>
<dbReference type="InterPro" id="IPR004794">
    <property type="entry name" value="Eubact_RibD"/>
</dbReference>
<feature type="binding site" evidence="15">
    <location>
        <position position="80"/>
    </location>
    <ligand>
        <name>Zn(2+)</name>
        <dbReference type="ChEBI" id="CHEBI:29105"/>
        <note>catalytic</note>
    </ligand>
</feature>
<feature type="active site" description="Proton donor" evidence="13">
    <location>
        <position position="82"/>
    </location>
</feature>
<keyword evidence="11" id="KW-0511">Multifunctional enzyme</keyword>
<evidence type="ECO:0000256" key="10">
    <source>
        <dbReference type="ARBA" id="ARBA00023002"/>
    </source>
</evidence>
<dbReference type="Gene3D" id="3.40.430.10">
    <property type="entry name" value="Dihydrofolate Reductase, subunit A"/>
    <property type="match status" value="1"/>
</dbReference>
<dbReference type="AlphaFoldDB" id="A0A518D192"/>
<feature type="binding site" evidence="15">
    <location>
        <position position="109"/>
    </location>
    <ligand>
        <name>Zn(2+)</name>
        <dbReference type="ChEBI" id="CHEBI:29105"/>
        <note>catalytic</note>
    </ligand>
</feature>
<feature type="binding site" evidence="14">
    <location>
        <position position="225"/>
    </location>
    <ligand>
        <name>substrate</name>
    </ligand>
</feature>
<evidence type="ECO:0000256" key="12">
    <source>
        <dbReference type="PIRNR" id="PIRNR006769"/>
    </source>
</evidence>
<feature type="binding site" evidence="14">
    <location>
        <position position="193"/>
    </location>
    <ligand>
        <name>NADP(+)</name>
        <dbReference type="ChEBI" id="CHEBI:58349"/>
    </ligand>
</feature>
<evidence type="ECO:0000259" key="16">
    <source>
        <dbReference type="PROSITE" id="PS51747"/>
    </source>
</evidence>
<keyword evidence="7 12" id="KW-0479">Metal-binding</keyword>
<comment type="catalytic activity">
    <reaction evidence="12">
        <text>5-amino-6-(5-phospho-D-ribitylamino)uracil + NADP(+) = 5-amino-6-(5-phospho-D-ribosylamino)uracil + NADPH + H(+)</text>
        <dbReference type="Rhea" id="RHEA:17845"/>
        <dbReference type="ChEBI" id="CHEBI:15378"/>
        <dbReference type="ChEBI" id="CHEBI:57783"/>
        <dbReference type="ChEBI" id="CHEBI:58349"/>
        <dbReference type="ChEBI" id="CHEBI:58421"/>
        <dbReference type="ChEBI" id="CHEBI:58453"/>
        <dbReference type="EC" id="1.1.1.193"/>
    </reaction>
</comment>
<feature type="binding site" evidence="14">
    <location>
        <position position="248"/>
    </location>
    <ligand>
        <name>substrate</name>
    </ligand>
</feature>
<evidence type="ECO:0000256" key="8">
    <source>
        <dbReference type="ARBA" id="ARBA00022833"/>
    </source>
</evidence>
<dbReference type="Pfam" id="PF00383">
    <property type="entry name" value="dCMP_cyt_deam_1"/>
    <property type="match status" value="1"/>
</dbReference>
<keyword evidence="6 12" id="KW-0686">Riboflavin biosynthesis</keyword>
<dbReference type="InterPro" id="IPR016192">
    <property type="entry name" value="APOBEC/CMP_deaminase_Zn-bd"/>
</dbReference>
<dbReference type="PROSITE" id="PS51747">
    <property type="entry name" value="CYT_DCMP_DEAMINASES_2"/>
    <property type="match status" value="1"/>
</dbReference>
<dbReference type="PANTHER" id="PTHR38011">
    <property type="entry name" value="DIHYDROFOLATE REDUCTASE FAMILY PROTEIN (AFU_ORTHOLOGUE AFUA_8G06820)"/>
    <property type="match status" value="1"/>
</dbReference>
<dbReference type="Proteomes" id="UP000319342">
    <property type="component" value="Chromosome"/>
</dbReference>
<reference evidence="17 18" key="1">
    <citation type="submission" date="2019-02" db="EMBL/GenBank/DDBJ databases">
        <title>Deep-cultivation of Planctomycetes and their phenomic and genomic characterization uncovers novel biology.</title>
        <authorList>
            <person name="Wiegand S."/>
            <person name="Jogler M."/>
            <person name="Boedeker C."/>
            <person name="Pinto D."/>
            <person name="Vollmers J."/>
            <person name="Rivas-Marin E."/>
            <person name="Kohn T."/>
            <person name="Peeters S.H."/>
            <person name="Heuer A."/>
            <person name="Rast P."/>
            <person name="Oberbeckmann S."/>
            <person name="Bunk B."/>
            <person name="Jeske O."/>
            <person name="Meyerdierks A."/>
            <person name="Storesund J.E."/>
            <person name="Kallscheuer N."/>
            <person name="Luecker S."/>
            <person name="Lage O.M."/>
            <person name="Pohl T."/>
            <person name="Merkel B.J."/>
            <person name="Hornburger P."/>
            <person name="Mueller R.-W."/>
            <person name="Bruemmer F."/>
            <person name="Labrenz M."/>
            <person name="Spormann A.M."/>
            <person name="Op den Camp H."/>
            <person name="Overmann J."/>
            <person name="Amann R."/>
            <person name="Jetten M.S.M."/>
            <person name="Mascher T."/>
            <person name="Medema M.H."/>
            <person name="Devos D.P."/>
            <person name="Kaster A.-K."/>
            <person name="Ovreas L."/>
            <person name="Rohde M."/>
            <person name="Galperin M.Y."/>
            <person name="Jogler C."/>
        </authorList>
    </citation>
    <scope>NUCLEOTIDE SEQUENCE [LARGE SCALE GENOMIC DNA]</scope>
    <source>
        <strain evidence="17 18">Pla163</strain>
    </source>
</reference>
<comment type="similarity">
    <text evidence="5 12">In the C-terminal section; belongs to the HTP reductase family.</text>
</comment>
<protein>
    <recommendedName>
        <fullName evidence="12">Riboflavin biosynthesis protein RibD</fullName>
    </recommendedName>
    <domain>
        <recommendedName>
            <fullName evidence="12">Diaminohydroxyphosphoribosylaminopyrimidine deaminase</fullName>
            <shortName evidence="12">DRAP deaminase</shortName>
            <ecNumber evidence="12">3.5.4.26</ecNumber>
        </recommendedName>
        <alternativeName>
            <fullName evidence="12">Riboflavin-specific deaminase</fullName>
        </alternativeName>
    </domain>
    <domain>
        <recommendedName>
            <fullName evidence="12">5-amino-6-(5-phosphoribosylamino)uracil reductase</fullName>
            <ecNumber evidence="12">1.1.1.193</ecNumber>
        </recommendedName>
        <alternativeName>
            <fullName evidence="12">HTP reductase</fullName>
        </alternativeName>
    </domain>
</protein>
<keyword evidence="9 12" id="KW-0521">NADP</keyword>
<evidence type="ECO:0000256" key="7">
    <source>
        <dbReference type="ARBA" id="ARBA00022723"/>
    </source>
</evidence>
<feature type="binding site" evidence="14">
    <location>
        <position position="264"/>
    </location>
    <ligand>
        <name>NADP(+)</name>
        <dbReference type="ChEBI" id="CHEBI:58349"/>
    </ligand>
</feature>
<dbReference type="UniPathway" id="UPA00275">
    <property type="reaction ID" value="UER00401"/>
</dbReference>
<dbReference type="InterPro" id="IPR002125">
    <property type="entry name" value="CMP_dCMP_dom"/>
</dbReference>
<dbReference type="PIRSF" id="PIRSF006769">
    <property type="entry name" value="RibD"/>
    <property type="match status" value="1"/>
</dbReference>
<dbReference type="InterPro" id="IPR024072">
    <property type="entry name" value="DHFR-like_dom_sf"/>
</dbReference>
<feature type="binding site" evidence="14">
    <location>
        <position position="241"/>
    </location>
    <ligand>
        <name>NADP(+)</name>
        <dbReference type="ChEBI" id="CHEBI:58349"/>
    </ligand>
</feature>
<proteinExistence type="inferred from homology"/>
<feature type="binding site" evidence="15">
    <location>
        <position position="118"/>
    </location>
    <ligand>
        <name>Zn(2+)</name>
        <dbReference type="ChEBI" id="CHEBI:29105"/>
        <note>catalytic</note>
    </ligand>
</feature>
<evidence type="ECO:0000256" key="15">
    <source>
        <dbReference type="PIRSR" id="PIRSR006769-3"/>
    </source>
</evidence>
<dbReference type="PROSITE" id="PS00903">
    <property type="entry name" value="CYT_DCMP_DEAMINASES_1"/>
    <property type="match status" value="1"/>
</dbReference>
<evidence type="ECO:0000313" key="17">
    <source>
        <dbReference type="EMBL" id="QDU85195.1"/>
    </source>
</evidence>
<sequence length="406" mass="43884">MILTPITPDRSRRVACAADMPSTVASIPRGRMAQILAEVGERARAARFEIAPNPAVGAALVAADGSILAEGRHLVYGGPHAEIEALRAYRATGRPMADVHTLAITLEPCSTTGKTPACTDAIIKSGIKRVAIADLDPDPRHRGRALAILGEHGIEVETHPGAAPLSVVSPHFESYTSYERLRRPRPWLIAKWAQTRSGHLSPPEDVGEGRWISSPESLREVQLLRSHVDAIVTGVGTVVADDPRLTVRFPAGLDRPPLRVVLDTELRTPPDARIFRPAERGEAGGPVYILCRAGANGVRHRELLAAGARVHPLRPGADGRVHLRESLEWMWRFGVRRALLETGPTLLSSYFEAGFVDQVRIYTGNVNGGRGDSLATLLAGTKLLERSDREVGPDAVLEAFVGRSSR</sequence>
<dbReference type="InterPro" id="IPR050765">
    <property type="entry name" value="Riboflavin_Biosynth_HTPR"/>
</dbReference>
<dbReference type="SUPFAM" id="SSF53597">
    <property type="entry name" value="Dihydrofolate reductase-like"/>
    <property type="match status" value="1"/>
</dbReference>
<comment type="cofactor">
    <cofactor evidence="12 15">
        <name>Zn(2+)</name>
        <dbReference type="ChEBI" id="CHEBI:29105"/>
    </cofactor>
    <text evidence="12 15">Binds 1 zinc ion.</text>
</comment>
<dbReference type="GO" id="GO:0009231">
    <property type="term" value="P:riboflavin biosynthetic process"/>
    <property type="evidence" value="ECO:0007669"/>
    <property type="project" value="UniProtKB-UniPathway"/>
</dbReference>
<comment type="pathway">
    <text evidence="2 12">Cofactor biosynthesis; riboflavin biosynthesis; 5-amino-6-(D-ribitylamino)uracil from GTP: step 2/4.</text>
</comment>
<gene>
    <name evidence="17" type="primary">ribD</name>
    <name evidence="17" type="ORF">Pla163_23230</name>
</gene>
<evidence type="ECO:0000256" key="9">
    <source>
        <dbReference type="ARBA" id="ARBA00022857"/>
    </source>
</evidence>
<feature type="domain" description="CMP/dCMP-type deaminase" evidence="16">
    <location>
        <begin position="30"/>
        <end position="146"/>
    </location>
</feature>
<dbReference type="CDD" id="cd01284">
    <property type="entry name" value="Riboflavin_deaminase-reductase"/>
    <property type="match status" value="1"/>
</dbReference>
<dbReference type="GO" id="GO:0008835">
    <property type="term" value="F:diaminohydroxyphosphoribosylaminopyrimidine deaminase activity"/>
    <property type="evidence" value="ECO:0007669"/>
    <property type="project" value="UniProtKB-EC"/>
</dbReference>
<feature type="binding site" evidence="14">
    <location>
        <position position="211"/>
    </location>
    <ligand>
        <name>NADP(+)</name>
        <dbReference type="ChEBI" id="CHEBI:58349"/>
    </ligand>
</feature>
<comment type="pathway">
    <text evidence="3 12">Cofactor biosynthesis; riboflavin biosynthesis; 5-amino-6-(D-ribitylamino)uracil from GTP: step 3/4.</text>
</comment>
<evidence type="ECO:0000256" key="6">
    <source>
        <dbReference type="ARBA" id="ARBA00022619"/>
    </source>
</evidence>
<dbReference type="Gene3D" id="3.40.140.10">
    <property type="entry name" value="Cytidine Deaminase, domain 2"/>
    <property type="match status" value="1"/>
</dbReference>
<dbReference type="Pfam" id="PF01872">
    <property type="entry name" value="RibD_C"/>
    <property type="match status" value="1"/>
</dbReference>
<dbReference type="EC" id="1.1.1.193" evidence="12"/>